<evidence type="ECO:0000259" key="7">
    <source>
        <dbReference type="PROSITE" id="PS50983"/>
    </source>
</evidence>
<dbReference type="PROSITE" id="PS50983">
    <property type="entry name" value="FE_B12_PBP"/>
    <property type="match status" value="1"/>
</dbReference>
<dbReference type="InterPro" id="IPR051313">
    <property type="entry name" value="Bact_iron-sidero_bind"/>
</dbReference>
<evidence type="ECO:0000256" key="3">
    <source>
        <dbReference type="ARBA" id="ARBA00022448"/>
    </source>
</evidence>
<dbReference type="Gene3D" id="3.40.50.1980">
    <property type="entry name" value="Nitrogenase molybdenum iron protein domain"/>
    <property type="match status" value="2"/>
</dbReference>
<feature type="region of interest" description="Disordered" evidence="5">
    <location>
        <begin position="28"/>
        <end position="50"/>
    </location>
</feature>
<name>A0ABV9XGQ1_9ACTN</name>
<evidence type="ECO:0000313" key="8">
    <source>
        <dbReference type="EMBL" id="MFC5024589.1"/>
    </source>
</evidence>
<keyword evidence="9" id="KW-1185">Reference proteome</keyword>
<feature type="chain" id="PRO_5046438840" evidence="6">
    <location>
        <begin position="24"/>
        <end position="334"/>
    </location>
</feature>
<proteinExistence type="inferred from homology"/>
<dbReference type="SUPFAM" id="SSF53807">
    <property type="entry name" value="Helical backbone' metal receptor"/>
    <property type="match status" value="1"/>
</dbReference>
<gene>
    <name evidence="8" type="ORF">ACFPM3_20910</name>
</gene>
<dbReference type="PRINTS" id="PR01715">
    <property type="entry name" value="FERRIBNDNGPP"/>
</dbReference>
<dbReference type="RefSeq" id="WP_345687706.1">
    <property type="nucleotide sequence ID" value="NZ_BAABIT010000001.1"/>
</dbReference>
<dbReference type="Proteomes" id="UP001595829">
    <property type="component" value="Unassembled WGS sequence"/>
</dbReference>
<keyword evidence="3" id="KW-0813">Transport</keyword>
<evidence type="ECO:0000256" key="4">
    <source>
        <dbReference type="ARBA" id="ARBA00022729"/>
    </source>
</evidence>
<dbReference type="InterPro" id="IPR002491">
    <property type="entry name" value="ABC_transptr_periplasmic_BD"/>
</dbReference>
<evidence type="ECO:0000256" key="6">
    <source>
        <dbReference type="SAM" id="SignalP"/>
    </source>
</evidence>
<keyword evidence="4 6" id="KW-0732">Signal</keyword>
<dbReference type="PANTHER" id="PTHR30532:SF1">
    <property type="entry name" value="IRON(3+)-HYDROXAMATE-BINDING PROTEIN FHUD"/>
    <property type="match status" value="1"/>
</dbReference>
<comment type="similarity">
    <text evidence="2">Belongs to the bacterial solute-binding protein 8 family.</text>
</comment>
<accession>A0ABV9XGQ1</accession>
<sequence>MRTRPRGRVLTALLAAAALAVTAAGCGSAADEAGGGTPKKEGGTGKDGGAVTITHLRGTTTLKQPATKVVALEWTYAEDLLALGVSPAGVADIKGYDQWVTGGPRFGASVKDVGTRQAPSLETIKVLKPDLIITSKVRSEANYEELNKIAPTLMFDPYSSAGEYEEMRTTLRSIGTAVGQAQAADQALKDLDAKVAAAKKKIADGGRGGAGVTVARGYTTDGAAVVEVLTDSTIPGGLLPQLGLQNAWKGKADAYGMSKVDVEGLKPAEKSTLVYVAAKDDDVFATSLPKNALWRSLDFVKGKRVHALDPGTWFYGGPFSTAQVADEIASALTS</sequence>
<evidence type="ECO:0000256" key="2">
    <source>
        <dbReference type="ARBA" id="ARBA00008814"/>
    </source>
</evidence>
<evidence type="ECO:0000256" key="1">
    <source>
        <dbReference type="ARBA" id="ARBA00004196"/>
    </source>
</evidence>
<dbReference type="Pfam" id="PF01497">
    <property type="entry name" value="Peripla_BP_2"/>
    <property type="match status" value="1"/>
</dbReference>
<evidence type="ECO:0000313" key="9">
    <source>
        <dbReference type="Proteomes" id="UP001595829"/>
    </source>
</evidence>
<comment type="subcellular location">
    <subcellularLocation>
        <location evidence="1">Cell envelope</location>
    </subcellularLocation>
</comment>
<dbReference type="PANTHER" id="PTHR30532">
    <property type="entry name" value="IRON III DICITRATE-BINDING PERIPLASMIC PROTEIN"/>
    <property type="match status" value="1"/>
</dbReference>
<dbReference type="EMBL" id="JBHSJD010000016">
    <property type="protein sequence ID" value="MFC5024589.1"/>
    <property type="molecule type" value="Genomic_DNA"/>
</dbReference>
<feature type="signal peptide" evidence="6">
    <location>
        <begin position="1"/>
        <end position="23"/>
    </location>
</feature>
<comment type="caution">
    <text evidence="8">The sequence shown here is derived from an EMBL/GenBank/DDBJ whole genome shotgun (WGS) entry which is preliminary data.</text>
</comment>
<dbReference type="CDD" id="cd01146">
    <property type="entry name" value="FhuD"/>
    <property type="match status" value="1"/>
</dbReference>
<evidence type="ECO:0000256" key="5">
    <source>
        <dbReference type="SAM" id="MobiDB-lite"/>
    </source>
</evidence>
<dbReference type="PROSITE" id="PS51257">
    <property type="entry name" value="PROKAR_LIPOPROTEIN"/>
    <property type="match status" value="1"/>
</dbReference>
<protein>
    <submittedName>
        <fullName evidence="8">Iron-siderophore ABC transporter substrate-binding protein</fullName>
    </submittedName>
</protein>
<feature type="domain" description="Fe/B12 periplasmic-binding" evidence="7">
    <location>
        <begin position="68"/>
        <end position="334"/>
    </location>
</feature>
<reference evidence="9" key="1">
    <citation type="journal article" date="2019" name="Int. J. Syst. Evol. Microbiol.">
        <title>The Global Catalogue of Microorganisms (GCM) 10K type strain sequencing project: providing services to taxonomists for standard genome sequencing and annotation.</title>
        <authorList>
            <consortium name="The Broad Institute Genomics Platform"/>
            <consortium name="The Broad Institute Genome Sequencing Center for Infectious Disease"/>
            <person name="Wu L."/>
            <person name="Ma J."/>
        </authorList>
    </citation>
    <scope>NUCLEOTIDE SEQUENCE [LARGE SCALE GENOMIC DNA]</scope>
    <source>
        <strain evidence="9">CGMCC 4.1648</strain>
    </source>
</reference>
<organism evidence="8 9">
    <name type="scientific">Streptomyces coeruleoprunus</name>
    <dbReference type="NCBI Taxonomy" id="285563"/>
    <lineage>
        <taxon>Bacteria</taxon>
        <taxon>Bacillati</taxon>
        <taxon>Actinomycetota</taxon>
        <taxon>Actinomycetes</taxon>
        <taxon>Kitasatosporales</taxon>
        <taxon>Streptomycetaceae</taxon>
        <taxon>Streptomyces</taxon>
    </lineage>
</organism>